<comment type="caution">
    <text evidence="1">The sequence shown here is derived from an EMBL/GenBank/DDBJ whole genome shotgun (WGS) entry which is preliminary data.</text>
</comment>
<dbReference type="PANTHER" id="PTHR47791">
    <property type="entry name" value="MEIOTICALLY UP-REGULATED GENE 191 PROTEIN"/>
    <property type="match status" value="1"/>
</dbReference>
<dbReference type="Pfam" id="PF03663">
    <property type="entry name" value="Glyco_hydro_76"/>
    <property type="match status" value="1"/>
</dbReference>
<accession>A0ABP8Z204</accession>
<evidence type="ECO:0000313" key="1">
    <source>
        <dbReference type="EMBL" id="GAA4744146.1"/>
    </source>
</evidence>
<keyword evidence="1" id="KW-0378">Hydrolase</keyword>
<dbReference type="InterPro" id="IPR053169">
    <property type="entry name" value="MUG_Protein"/>
</dbReference>
<dbReference type="RefSeq" id="WP_345312747.1">
    <property type="nucleotide sequence ID" value="NZ_BAABIE010000004.1"/>
</dbReference>
<dbReference type="InterPro" id="IPR005198">
    <property type="entry name" value="Glyco_hydro_76"/>
</dbReference>
<dbReference type="EMBL" id="BAABIE010000004">
    <property type="protein sequence ID" value="GAA4744146.1"/>
    <property type="molecule type" value="Genomic_DNA"/>
</dbReference>
<dbReference type="Gene3D" id="1.50.10.20">
    <property type="match status" value="1"/>
</dbReference>
<dbReference type="GO" id="GO:0016787">
    <property type="term" value="F:hydrolase activity"/>
    <property type="evidence" value="ECO:0007669"/>
    <property type="project" value="UniProtKB-KW"/>
</dbReference>
<dbReference type="SUPFAM" id="SSF48208">
    <property type="entry name" value="Six-hairpin glycosidases"/>
    <property type="match status" value="1"/>
</dbReference>
<gene>
    <name evidence="1" type="ORF">GCM10023217_11250</name>
</gene>
<dbReference type="Proteomes" id="UP001500822">
    <property type="component" value="Unassembled WGS sequence"/>
</dbReference>
<proteinExistence type="predicted"/>
<evidence type="ECO:0000313" key="2">
    <source>
        <dbReference type="Proteomes" id="UP001500822"/>
    </source>
</evidence>
<dbReference type="InterPro" id="IPR008928">
    <property type="entry name" value="6-hairpin_glycosidase_sf"/>
</dbReference>
<sequence>MARDVESTEVAPSDDAAAEAAARVRAAVAALRARHLRPIAGVLPGTRIGVASWPRPGRPWSTERLTASWNYWWQAHLVDVLIDAAALGDPAAPREARAVIRGLRVRNIGRWRNAYYDDMAWLAIALERARRRLPRPVGPDCLRGGLTTLTDVLYDAWDPAHGGGIPWRTTDLFFNVPANGPAGIVLARRDHVARAVATADWIHREFTLPNGLIADGFWVEADGGRRTVDTAFTYCQGVTLGLELECFRRTGGARHFQRLEALVDAVEREMTRDGVLIGHGGGDGGLFSGIAARYLALVATDLPGASRAAAALRSRAGRIVLASADAAWAHRAEVAGLPLFGPDWSTPAVVPDGSGSGASFVAGAVRSSSTPEQDLSVQLAAAMALTAAASVTLRSPEHTGSVTPNGS</sequence>
<name>A0ABP8Z204_9ACTN</name>
<protein>
    <submittedName>
        <fullName evidence="1">Glycosyl hydrolase</fullName>
    </submittedName>
</protein>
<dbReference type="PANTHER" id="PTHR47791:SF3">
    <property type="entry name" value="MEIOTICALLY UP-REGULATED GENE 191 PROTEIN"/>
    <property type="match status" value="1"/>
</dbReference>
<reference evidence="2" key="1">
    <citation type="journal article" date="2019" name="Int. J. Syst. Evol. Microbiol.">
        <title>The Global Catalogue of Microorganisms (GCM) 10K type strain sequencing project: providing services to taxonomists for standard genome sequencing and annotation.</title>
        <authorList>
            <consortium name="The Broad Institute Genomics Platform"/>
            <consortium name="The Broad Institute Genome Sequencing Center for Infectious Disease"/>
            <person name="Wu L."/>
            <person name="Ma J."/>
        </authorList>
    </citation>
    <scope>NUCLEOTIDE SEQUENCE [LARGE SCALE GENOMIC DNA]</scope>
    <source>
        <strain evidence="2">JCM 18077</strain>
    </source>
</reference>
<organism evidence="1 2">
    <name type="scientific">Gordonia alkaliphila</name>
    <dbReference type="NCBI Taxonomy" id="1053547"/>
    <lineage>
        <taxon>Bacteria</taxon>
        <taxon>Bacillati</taxon>
        <taxon>Actinomycetota</taxon>
        <taxon>Actinomycetes</taxon>
        <taxon>Mycobacteriales</taxon>
        <taxon>Gordoniaceae</taxon>
        <taxon>Gordonia</taxon>
    </lineage>
</organism>
<keyword evidence="2" id="KW-1185">Reference proteome</keyword>